<feature type="region of interest" description="Disordered" evidence="1">
    <location>
        <begin position="664"/>
        <end position="686"/>
    </location>
</feature>
<gene>
    <name evidence="2" type="ORF">C7M84_008623</name>
</gene>
<feature type="compositionally biased region" description="Low complexity" evidence="1">
    <location>
        <begin position="875"/>
        <end position="884"/>
    </location>
</feature>
<dbReference type="Proteomes" id="UP000283509">
    <property type="component" value="Unassembled WGS sequence"/>
</dbReference>
<protein>
    <submittedName>
        <fullName evidence="2">Uncharacterized protein</fullName>
    </submittedName>
</protein>
<dbReference type="AlphaFoldDB" id="A0A3R7M4V1"/>
<accession>A0A3R7M4V1</accession>
<evidence type="ECO:0000256" key="1">
    <source>
        <dbReference type="SAM" id="MobiDB-lite"/>
    </source>
</evidence>
<evidence type="ECO:0000313" key="3">
    <source>
        <dbReference type="Proteomes" id="UP000283509"/>
    </source>
</evidence>
<reference evidence="2 3" key="1">
    <citation type="submission" date="2018-04" db="EMBL/GenBank/DDBJ databases">
        <authorList>
            <person name="Zhang X."/>
            <person name="Yuan J."/>
            <person name="Li F."/>
            <person name="Xiang J."/>
        </authorList>
    </citation>
    <scope>NUCLEOTIDE SEQUENCE [LARGE SCALE GENOMIC DNA]</scope>
    <source>
        <tissue evidence="2">Muscle</tissue>
    </source>
</reference>
<feature type="compositionally biased region" description="Basic residues" evidence="1">
    <location>
        <begin position="664"/>
        <end position="678"/>
    </location>
</feature>
<reference evidence="2 3" key="2">
    <citation type="submission" date="2019-01" db="EMBL/GenBank/DDBJ databases">
        <title>The decoding of complex shrimp genome reveals the adaptation for benthos swimmer, frequently molting mechanism and breeding impact on genome.</title>
        <authorList>
            <person name="Sun Y."/>
            <person name="Gao Y."/>
            <person name="Yu Y."/>
        </authorList>
    </citation>
    <scope>NUCLEOTIDE SEQUENCE [LARGE SCALE GENOMIC DNA]</scope>
    <source>
        <tissue evidence="2">Muscle</tissue>
    </source>
</reference>
<sequence>MTSAFPIGGPALDVGFPTRGLSTSAFPTSWAALDVGLSTLVAVSTSAFPIRSAFPTRSRSRTSAFHSWPLSTSAFPTRRPALDVELSHSSPLHYVSLSIRRAFSRTSALSHVVAGFSTVGLFPLESAALRTSALPPSSPDSRNGRALPTRGPLPSRRRPYNNRISTVAFPRRRLSTLRPFPLSRRFSTSAFTLVAAPDVGLSQLSSRCSDVGLFPSVGLSTARPAPRVGLSQSSPALDVGLFPLSAALHRRLSHSFRRFLTVGLSPTRRRSTGMSAFPHSSAFPLVAALDVRPFHSSPLSTSGFPTSRPLWTSAFPTVPALDVGLPTRRRSLDVGLFSLVRRSRRVGLVHFVGLSTRRRSRTSRTFHTRLEPLSTSAFTTVAAPGRRPFHSSPLSMSAFPARSGFPHSSPPSRTSAFPLRGPLFDVGLPTRAALRRRPFPSSPIPFPTRPLSHSSPLSTSAFPLVAALDVAFPHSSRRFSTSAFPTRRRSRRRPFPLVAALTSSHIVATRPFPLVAALDVGPRFPTRRRSRRRPFPLVAALDVVSHSSRLDVGLSHVVAALAVFPTRRRSRRRPFPLVAALDVGFSSPLSTSAFPTLVGRSSTSAFSHSWPLSTSPFPRRLLAPLVPLSTSAFPLVPLSTSPSSSHVVPVAALDVGLSLRRSRRPAFPTRRRSRRRPSTPRFSTSPLRRRPFPLVAALDVRPFPLVAALDVAFPTRAASTSAFPLVPLSTSAFPTRRRSRRRPFPLVAALDVGLSPLSTRFPLVAALDVGLSHSSPALVNVVGLSHSSPLSTSAFPTRRRSRRRPFPLVAASHVGLSHSWPLLTSAFPTRRRSRRRLSRRARRRPFPLVAARRRPSHSSPLSTFGLSQSFALARRGPFPRGSRSSTRRRPFHSSPLDVGLSHSSPLSTSPFQLVAGLDVGLSLVAALWLAHSRSADVGLPLVAAPTSAFPTPFAALGPFHVAALDVGLSPLVAALDVGLSHSSPLSTSVFLTRRPLSDVGISQLVRPHPD</sequence>
<name>A0A3R7M4V1_PENVA</name>
<comment type="caution">
    <text evidence="2">The sequence shown here is derived from an EMBL/GenBank/DDBJ whole genome shotgun (WGS) entry which is preliminary data.</text>
</comment>
<feature type="region of interest" description="Disordered" evidence="1">
    <location>
        <begin position="875"/>
        <end position="897"/>
    </location>
</feature>
<evidence type="ECO:0000313" key="2">
    <source>
        <dbReference type="EMBL" id="ROT72956.1"/>
    </source>
</evidence>
<organism evidence="2 3">
    <name type="scientific">Penaeus vannamei</name>
    <name type="common">Whiteleg shrimp</name>
    <name type="synonym">Litopenaeus vannamei</name>
    <dbReference type="NCBI Taxonomy" id="6689"/>
    <lineage>
        <taxon>Eukaryota</taxon>
        <taxon>Metazoa</taxon>
        <taxon>Ecdysozoa</taxon>
        <taxon>Arthropoda</taxon>
        <taxon>Crustacea</taxon>
        <taxon>Multicrustacea</taxon>
        <taxon>Malacostraca</taxon>
        <taxon>Eumalacostraca</taxon>
        <taxon>Eucarida</taxon>
        <taxon>Decapoda</taxon>
        <taxon>Dendrobranchiata</taxon>
        <taxon>Penaeoidea</taxon>
        <taxon>Penaeidae</taxon>
        <taxon>Penaeus</taxon>
    </lineage>
</organism>
<feature type="region of interest" description="Disordered" evidence="1">
    <location>
        <begin position="132"/>
        <end position="160"/>
    </location>
</feature>
<proteinExistence type="predicted"/>
<keyword evidence="3" id="KW-1185">Reference proteome</keyword>
<dbReference type="EMBL" id="QCYY01002086">
    <property type="protein sequence ID" value="ROT72956.1"/>
    <property type="molecule type" value="Genomic_DNA"/>
</dbReference>